<dbReference type="InterPro" id="IPR005103">
    <property type="entry name" value="AA9_LPMO"/>
</dbReference>
<dbReference type="EMBL" id="WIGO01000274">
    <property type="protein sequence ID" value="KAF6820304.1"/>
    <property type="molecule type" value="Genomic_DNA"/>
</dbReference>
<dbReference type="Proteomes" id="UP000654918">
    <property type="component" value="Unassembled WGS sequence"/>
</dbReference>
<dbReference type="Pfam" id="PF03443">
    <property type="entry name" value="AA9"/>
    <property type="match status" value="1"/>
</dbReference>
<evidence type="ECO:0000256" key="7">
    <source>
        <dbReference type="ARBA" id="ARBA00023277"/>
    </source>
</evidence>
<sequence>MYSKAFLTALFGASVVSAHGFVEKITAGGNTVDGLNPSSYPYQQEKPTTPGWAATNTDLGFVAPDAAGTADMICHRGATPGTSSIKVAAGQKVSVKWNTWPDSHKGPVMDYLASCEGDCTKVDKTSLKFFKIAQKGYADGSWAADDIIKNDLTWDISIPSDIAAGNYVLRHEILALHSAGQENGAQFYPQCINIEVTGGGSAKPTGVAGTALYTAKDKGVIYDIYSGDASSYPVPGPAVYNAKKRRSHPRDLTIVN</sequence>
<evidence type="ECO:0000256" key="12">
    <source>
        <dbReference type="SAM" id="SignalP"/>
    </source>
</evidence>
<keyword evidence="5" id="KW-0136">Cellulose degradation</keyword>
<evidence type="ECO:0000313" key="14">
    <source>
        <dbReference type="EMBL" id="KAF6820304.1"/>
    </source>
</evidence>
<evidence type="ECO:0000256" key="1">
    <source>
        <dbReference type="ARBA" id="ARBA00001973"/>
    </source>
</evidence>
<keyword evidence="4 12" id="KW-0732">Signal</keyword>
<feature type="domain" description="Auxiliary Activity family 9 catalytic" evidence="13">
    <location>
        <begin position="19"/>
        <end position="232"/>
    </location>
</feature>
<proteinExistence type="inferred from homology"/>
<gene>
    <name evidence="14" type="ORF">CPLU01_12795</name>
</gene>
<evidence type="ECO:0000256" key="11">
    <source>
        <dbReference type="ARBA" id="ARBA00047174"/>
    </source>
</evidence>
<dbReference type="CDD" id="cd21175">
    <property type="entry name" value="LPMO_AA9"/>
    <property type="match status" value="1"/>
</dbReference>
<comment type="similarity">
    <text evidence="9">Belongs to the polysaccharide monooxygenase AA9 family.</text>
</comment>
<name>A0A8H6JVT9_9PEZI</name>
<feature type="chain" id="PRO_5034931782" description="lytic cellulose monooxygenase (C4-dehydrogenating)" evidence="12">
    <location>
        <begin position="19"/>
        <end position="256"/>
    </location>
</feature>
<dbReference type="Gene3D" id="2.70.50.70">
    <property type="match status" value="1"/>
</dbReference>
<evidence type="ECO:0000256" key="10">
    <source>
        <dbReference type="ARBA" id="ARBA00045077"/>
    </source>
</evidence>
<dbReference type="AlphaFoldDB" id="A0A8H6JVT9"/>
<dbReference type="PANTHER" id="PTHR33353:SF34">
    <property type="entry name" value="ENDO-BETA-1,4-GLUCANASE D"/>
    <property type="match status" value="1"/>
</dbReference>
<comment type="subcellular location">
    <subcellularLocation>
        <location evidence="2">Secreted</location>
    </subcellularLocation>
</comment>
<dbReference type="EC" id="1.14.99.56" evidence="11"/>
<accession>A0A8H6JVT9</accession>
<keyword evidence="15" id="KW-1185">Reference proteome</keyword>
<protein>
    <recommendedName>
        <fullName evidence="11">lytic cellulose monooxygenase (C4-dehydrogenating)</fullName>
        <ecNumber evidence="11">1.14.99.56</ecNumber>
    </recommendedName>
</protein>
<keyword evidence="8" id="KW-0624">Polysaccharide degradation</keyword>
<dbReference type="InterPro" id="IPR049892">
    <property type="entry name" value="AA9"/>
</dbReference>
<keyword evidence="3" id="KW-0964">Secreted</keyword>
<evidence type="ECO:0000256" key="9">
    <source>
        <dbReference type="ARBA" id="ARBA00044502"/>
    </source>
</evidence>
<evidence type="ECO:0000259" key="13">
    <source>
        <dbReference type="Pfam" id="PF03443"/>
    </source>
</evidence>
<evidence type="ECO:0000256" key="2">
    <source>
        <dbReference type="ARBA" id="ARBA00004613"/>
    </source>
</evidence>
<reference evidence="14" key="1">
    <citation type="journal article" date="2020" name="Phytopathology">
        <title>Genome Sequence Resources of Colletotrichum truncatum, C. plurivorum, C. musicola, and C. sojae: Four Species Pathogenic to Soybean (Glycine max).</title>
        <authorList>
            <person name="Rogerio F."/>
            <person name="Boufleur T.R."/>
            <person name="Ciampi-Guillardi M."/>
            <person name="Sukno S.A."/>
            <person name="Thon M.R."/>
            <person name="Massola Junior N.S."/>
            <person name="Baroncelli R."/>
        </authorList>
    </citation>
    <scope>NUCLEOTIDE SEQUENCE</scope>
    <source>
        <strain evidence="14">LFN00145</strain>
    </source>
</reference>
<comment type="catalytic activity">
    <reaction evidence="10">
        <text>[(1-&gt;4)-beta-D-glucosyl]n+m + reduced acceptor + O2 = 4-dehydro-beta-D-glucosyl-[(1-&gt;4)-beta-D-glucosyl]n-1 + [(1-&gt;4)-beta-D-glucosyl]m + acceptor + H2O.</text>
        <dbReference type="EC" id="1.14.99.56"/>
    </reaction>
</comment>
<dbReference type="GO" id="GO:0030245">
    <property type="term" value="P:cellulose catabolic process"/>
    <property type="evidence" value="ECO:0007669"/>
    <property type="project" value="UniProtKB-KW"/>
</dbReference>
<organism evidence="14 15">
    <name type="scientific">Colletotrichum plurivorum</name>
    <dbReference type="NCBI Taxonomy" id="2175906"/>
    <lineage>
        <taxon>Eukaryota</taxon>
        <taxon>Fungi</taxon>
        <taxon>Dikarya</taxon>
        <taxon>Ascomycota</taxon>
        <taxon>Pezizomycotina</taxon>
        <taxon>Sordariomycetes</taxon>
        <taxon>Hypocreomycetidae</taxon>
        <taxon>Glomerellales</taxon>
        <taxon>Glomerellaceae</taxon>
        <taxon>Colletotrichum</taxon>
        <taxon>Colletotrichum orchidearum species complex</taxon>
    </lineage>
</organism>
<dbReference type="PANTHER" id="PTHR33353">
    <property type="entry name" value="PUTATIVE (AFU_ORTHOLOGUE AFUA_1G12560)-RELATED"/>
    <property type="match status" value="1"/>
</dbReference>
<evidence type="ECO:0000256" key="3">
    <source>
        <dbReference type="ARBA" id="ARBA00022525"/>
    </source>
</evidence>
<keyword evidence="6" id="KW-1015">Disulfide bond</keyword>
<keyword evidence="7" id="KW-0119">Carbohydrate metabolism</keyword>
<evidence type="ECO:0000256" key="4">
    <source>
        <dbReference type="ARBA" id="ARBA00022729"/>
    </source>
</evidence>
<evidence type="ECO:0000313" key="15">
    <source>
        <dbReference type="Proteomes" id="UP000654918"/>
    </source>
</evidence>
<feature type="signal peptide" evidence="12">
    <location>
        <begin position="1"/>
        <end position="18"/>
    </location>
</feature>
<comment type="cofactor">
    <cofactor evidence="1">
        <name>Cu(2+)</name>
        <dbReference type="ChEBI" id="CHEBI:29036"/>
    </cofactor>
</comment>
<evidence type="ECO:0000256" key="5">
    <source>
        <dbReference type="ARBA" id="ARBA00023001"/>
    </source>
</evidence>
<evidence type="ECO:0000256" key="8">
    <source>
        <dbReference type="ARBA" id="ARBA00023326"/>
    </source>
</evidence>
<dbReference type="GO" id="GO:0005576">
    <property type="term" value="C:extracellular region"/>
    <property type="evidence" value="ECO:0007669"/>
    <property type="project" value="UniProtKB-SubCell"/>
</dbReference>
<comment type="caution">
    <text evidence="14">The sequence shown here is derived from an EMBL/GenBank/DDBJ whole genome shotgun (WGS) entry which is preliminary data.</text>
</comment>
<evidence type="ECO:0000256" key="6">
    <source>
        <dbReference type="ARBA" id="ARBA00023157"/>
    </source>
</evidence>